<dbReference type="Pfam" id="PF07228">
    <property type="entry name" value="SpoIIE"/>
    <property type="match status" value="1"/>
</dbReference>
<evidence type="ECO:0000313" key="5">
    <source>
        <dbReference type="Proteomes" id="UP001589710"/>
    </source>
</evidence>
<comment type="caution">
    <text evidence="4">The sequence shown here is derived from an EMBL/GenBank/DDBJ whole genome shotgun (WGS) entry which is preliminary data.</text>
</comment>
<dbReference type="PANTHER" id="PTHR43156">
    <property type="entry name" value="STAGE II SPORULATION PROTEIN E-RELATED"/>
    <property type="match status" value="1"/>
</dbReference>
<evidence type="ECO:0000313" key="4">
    <source>
        <dbReference type="EMBL" id="MFB9574233.1"/>
    </source>
</evidence>
<evidence type="ECO:0000256" key="1">
    <source>
        <dbReference type="ARBA" id="ARBA00022801"/>
    </source>
</evidence>
<reference evidence="4 5" key="1">
    <citation type="submission" date="2024-09" db="EMBL/GenBank/DDBJ databases">
        <authorList>
            <person name="Sun Q."/>
            <person name="Mori K."/>
        </authorList>
    </citation>
    <scope>NUCLEOTIDE SEQUENCE [LARGE SCALE GENOMIC DNA]</scope>
    <source>
        <strain evidence="4 5">JCM 3331</strain>
    </source>
</reference>
<dbReference type="GO" id="GO:0004722">
    <property type="term" value="F:protein serine/threonine phosphatase activity"/>
    <property type="evidence" value="ECO:0007669"/>
    <property type="project" value="UniProtKB-EC"/>
</dbReference>
<dbReference type="Proteomes" id="UP001589710">
    <property type="component" value="Unassembled WGS sequence"/>
</dbReference>
<dbReference type="PANTHER" id="PTHR43156:SF2">
    <property type="entry name" value="STAGE II SPORULATION PROTEIN E"/>
    <property type="match status" value="1"/>
</dbReference>
<feature type="domain" description="PPM-type phosphatase" evidence="3">
    <location>
        <begin position="1"/>
        <end position="227"/>
    </location>
</feature>
<dbReference type="SUPFAM" id="SSF81606">
    <property type="entry name" value="PP2C-like"/>
    <property type="match status" value="1"/>
</dbReference>
<gene>
    <name evidence="4" type="ORF">ACFFTL_18465</name>
</gene>
<sequence length="259" mass="27402">MHIASVYLAAEDEAQLGGDLYAQARAGDGTRMIVGDVRGKGLDAIGEAADVLGAFRALAHKDTELSELAALLDTGVAANTADAHQERAETADGSETFVTAVVIEIPDASREIHLISCGHPPPLLLRGDLVIPLEAREPSPPLGLGNLLAATSTTDTFTFDVGDVLLLYTDGVIEARDPSGSFYSLPQAVSACRSKNPESLLAHLKVDLQRHAGGPLSDDAAMVAIERLDVTAAPEVVRRRPDDRQRPGQVSPGWTEFDH</sequence>
<dbReference type="InterPro" id="IPR001932">
    <property type="entry name" value="PPM-type_phosphatase-like_dom"/>
</dbReference>
<dbReference type="EMBL" id="JBHMCG010000082">
    <property type="protein sequence ID" value="MFB9574233.1"/>
    <property type="molecule type" value="Genomic_DNA"/>
</dbReference>
<dbReference type="InterPro" id="IPR052016">
    <property type="entry name" value="Bact_Sigma-Reg"/>
</dbReference>
<dbReference type="RefSeq" id="WP_345510965.1">
    <property type="nucleotide sequence ID" value="NZ_BAAAXD010000009.1"/>
</dbReference>
<evidence type="ECO:0000259" key="3">
    <source>
        <dbReference type="SMART" id="SM00331"/>
    </source>
</evidence>
<dbReference type="Gene3D" id="3.60.40.10">
    <property type="entry name" value="PPM-type phosphatase domain"/>
    <property type="match status" value="1"/>
</dbReference>
<keyword evidence="1 4" id="KW-0378">Hydrolase</keyword>
<feature type="region of interest" description="Disordered" evidence="2">
    <location>
        <begin position="236"/>
        <end position="259"/>
    </location>
</feature>
<dbReference type="SMART" id="SM00331">
    <property type="entry name" value="PP2C_SIG"/>
    <property type="match status" value="1"/>
</dbReference>
<proteinExistence type="predicted"/>
<organism evidence="4 5">
    <name type="scientific">Streptomyces yanii</name>
    <dbReference type="NCBI Taxonomy" id="78510"/>
    <lineage>
        <taxon>Bacteria</taxon>
        <taxon>Bacillati</taxon>
        <taxon>Actinomycetota</taxon>
        <taxon>Actinomycetes</taxon>
        <taxon>Kitasatosporales</taxon>
        <taxon>Streptomycetaceae</taxon>
        <taxon>Streptomyces</taxon>
    </lineage>
</organism>
<feature type="compositionally biased region" description="Basic and acidic residues" evidence="2">
    <location>
        <begin position="236"/>
        <end position="246"/>
    </location>
</feature>
<protein>
    <submittedName>
        <fullName evidence="4">PP2C family protein-serine/threonine phosphatase</fullName>
        <ecNumber evidence="4">3.1.3.16</ecNumber>
    </submittedName>
</protein>
<evidence type="ECO:0000256" key="2">
    <source>
        <dbReference type="SAM" id="MobiDB-lite"/>
    </source>
</evidence>
<name>A0ABV5R8Q4_9ACTN</name>
<accession>A0ABV5R8Q4</accession>
<dbReference type="EC" id="3.1.3.16" evidence="4"/>
<dbReference type="InterPro" id="IPR036457">
    <property type="entry name" value="PPM-type-like_dom_sf"/>
</dbReference>
<keyword evidence="5" id="KW-1185">Reference proteome</keyword>